<dbReference type="PATRIC" id="fig|196627.13.peg.1107"/>
<gene>
    <name evidence="1" type="ordered locus">Cgl1128</name>
</gene>
<dbReference type="OrthoDB" id="73040at2"/>
<dbReference type="NCBIfam" id="NF038094">
    <property type="entry name" value="CueP_fam"/>
    <property type="match status" value="1"/>
</dbReference>
<dbReference type="Gene3D" id="2.60.40.3700">
    <property type="match status" value="1"/>
</dbReference>
<accession>Q8NRC4</accession>
<protein>
    <submittedName>
        <fullName evidence="1">Uncharacterized protein</fullName>
    </submittedName>
</protein>
<dbReference type="KEGG" id="cgl:Cgl1128"/>
<keyword evidence="2" id="KW-1185">Reference proteome</keyword>
<dbReference type="BioCyc" id="CORYNE:G18NG-10700-MONOMER"/>
<dbReference type="eggNOG" id="ENOG502ZBTG">
    <property type="taxonomic scope" value="Bacteria"/>
</dbReference>
<reference evidence="2" key="1">
    <citation type="journal article" date="2003" name="Appl. Microbiol. Biotechnol.">
        <title>The Corynebacterium glutamicum genome: features and impacts on biotechnological processes.</title>
        <authorList>
            <person name="Ikeda M."/>
            <person name="Nakagawa S."/>
        </authorList>
    </citation>
    <scope>NUCLEOTIDE SEQUENCE [LARGE SCALE GENOMIC DNA]</scope>
    <source>
        <strain evidence="2">ATCC 13032 / DSM 20300 / BCRC 11384 / JCM 1318 / LMG 3730 / NCIMB 10025</strain>
    </source>
</reference>
<dbReference type="EMBL" id="BA000036">
    <property type="protein sequence ID" value="BAB98521.1"/>
    <property type="molecule type" value="Genomic_DNA"/>
</dbReference>
<organism evidence="1 2">
    <name type="scientific">Corynebacterium glutamicum (strain ATCC 13032 / DSM 20300 / JCM 1318 / BCRC 11384 / CCUG 27702 / LMG 3730 / NBRC 12168 / NCIMB 10025 / NRRL B-2784 / 534)</name>
    <dbReference type="NCBI Taxonomy" id="196627"/>
    <lineage>
        <taxon>Bacteria</taxon>
        <taxon>Bacillati</taxon>
        <taxon>Actinomycetota</taxon>
        <taxon>Actinomycetes</taxon>
        <taxon>Mycobacteriales</taxon>
        <taxon>Corynebacteriaceae</taxon>
        <taxon>Corynebacterium</taxon>
    </lineage>
</organism>
<proteinExistence type="predicted"/>
<dbReference type="HOGENOM" id="CLU_115304_0_0_11"/>
<dbReference type="Pfam" id="PF21172">
    <property type="entry name" value="CueP"/>
    <property type="match status" value="1"/>
</dbReference>
<name>Q8NRC4_CORGL</name>
<evidence type="ECO:0000313" key="1">
    <source>
        <dbReference type="EMBL" id="BAB98521.1"/>
    </source>
</evidence>
<dbReference type="InterPro" id="IPR047808">
    <property type="entry name" value="CueP-like"/>
</dbReference>
<dbReference type="AlphaFoldDB" id="Q8NRC4"/>
<sequence>MPCESHSIRPFLLPWLPKVEGMKRICAVAISSVLLLSGCSSTSTTQLEGFDGRSAQEIITELDQTPVADRATNLMASIRADELILSDQSGQLSIDMPADEFYISAAPYTTTTHECFYHSLTTCTGELANTPVKVTVVADNGETILEEDTITYDNGFVGMWLPRNIDATLTIEHDGLKSTQPISTGDDAPTCITTAELA</sequence>
<dbReference type="STRING" id="196627.cg1279"/>
<dbReference type="Proteomes" id="UP000000582">
    <property type="component" value="Chromosome"/>
</dbReference>
<evidence type="ECO:0000313" key="2">
    <source>
        <dbReference type="Proteomes" id="UP000000582"/>
    </source>
</evidence>